<feature type="domain" description="Secretion system C-terminal sorting" evidence="2">
    <location>
        <begin position="100"/>
        <end position="175"/>
    </location>
</feature>
<dbReference type="InterPro" id="IPR026444">
    <property type="entry name" value="Secre_tail"/>
</dbReference>
<dbReference type="Proteomes" id="UP001594288">
    <property type="component" value="Unassembled WGS sequence"/>
</dbReference>
<evidence type="ECO:0000313" key="4">
    <source>
        <dbReference type="Proteomes" id="UP001594288"/>
    </source>
</evidence>
<keyword evidence="4" id="KW-1185">Reference proteome</keyword>
<feature type="signal peptide" evidence="1">
    <location>
        <begin position="1"/>
        <end position="25"/>
    </location>
</feature>
<dbReference type="Gene3D" id="2.60.40.4070">
    <property type="match status" value="1"/>
</dbReference>
<dbReference type="Pfam" id="PF18962">
    <property type="entry name" value="Por_Secre_tail"/>
    <property type="match status" value="1"/>
</dbReference>
<evidence type="ECO:0000256" key="1">
    <source>
        <dbReference type="SAM" id="SignalP"/>
    </source>
</evidence>
<dbReference type="NCBIfam" id="TIGR04183">
    <property type="entry name" value="Por_Secre_tail"/>
    <property type="match status" value="1"/>
</dbReference>
<comment type="caution">
    <text evidence="3">The sequence shown here is derived from an EMBL/GenBank/DDBJ whole genome shotgun (WGS) entry which is preliminary data.</text>
</comment>
<reference evidence="3 4" key="1">
    <citation type="submission" date="2024-09" db="EMBL/GenBank/DDBJ databases">
        <authorList>
            <person name="D'Angelo T."/>
        </authorList>
    </citation>
    <scope>NUCLEOTIDE SEQUENCE [LARGE SCALE GENOMIC DNA]</scope>
    <source>
        <strain evidence="3">SAG AM-311-F02</strain>
    </source>
</reference>
<accession>A0ABV6YP89</accession>
<keyword evidence="1" id="KW-0732">Signal</keyword>
<proteinExistence type="predicted"/>
<gene>
    <name evidence="3" type="ORF">ACFL2Z_02165</name>
</gene>
<evidence type="ECO:0000259" key="2">
    <source>
        <dbReference type="Pfam" id="PF18962"/>
    </source>
</evidence>
<dbReference type="EMBL" id="JBHPEI010000023">
    <property type="protein sequence ID" value="MFC1799699.1"/>
    <property type="molecule type" value="Genomic_DNA"/>
</dbReference>
<sequence>MIGLRCIAAVAVVTLAVMLISASHAGVTLEHSVVGSGAGVTGNGTASVSTTLGQAIVGAASGSPYVNEIGFWFQPEHYLAGLDTLQSLLPYAFELGPGCPNPFVNSASLRFSVPCKSRVTIALYDVEGRLMRKLIDEEVEQGHHSVQLDGSGLLPGVYFCRMHTYKCVMTRKLVVLR</sequence>
<name>A0ABV6YP89_UNCEI</name>
<organism evidence="3 4">
    <name type="scientific">Eiseniibacteriota bacterium</name>
    <dbReference type="NCBI Taxonomy" id="2212470"/>
    <lineage>
        <taxon>Bacteria</taxon>
        <taxon>Candidatus Eiseniibacteriota</taxon>
    </lineage>
</organism>
<evidence type="ECO:0000313" key="3">
    <source>
        <dbReference type="EMBL" id="MFC1799699.1"/>
    </source>
</evidence>
<feature type="chain" id="PRO_5047184544" evidence="1">
    <location>
        <begin position="26"/>
        <end position="177"/>
    </location>
</feature>
<protein>
    <submittedName>
        <fullName evidence="3">T9SS type A sorting domain-containing protein</fullName>
    </submittedName>
</protein>